<dbReference type="InterPro" id="IPR011545">
    <property type="entry name" value="DEAD/DEAH_box_helicase_dom"/>
</dbReference>
<dbReference type="PROSITE" id="PS50882">
    <property type="entry name" value="YTH"/>
    <property type="match status" value="1"/>
</dbReference>
<dbReference type="GO" id="GO:0005524">
    <property type="term" value="F:ATP binding"/>
    <property type="evidence" value="ECO:0007669"/>
    <property type="project" value="UniProtKB-KW"/>
</dbReference>
<feature type="compositionally biased region" description="Basic and acidic residues" evidence="6">
    <location>
        <begin position="650"/>
        <end position="677"/>
    </location>
</feature>
<dbReference type="PANTHER" id="PTHR47959:SF13">
    <property type="entry name" value="ATP-DEPENDENT RNA HELICASE RHLE"/>
    <property type="match status" value="1"/>
</dbReference>
<keyword evidence="2" id="KW-0378">Hydrolase</keyword>
<feature type="domain" description="YTH" evidence="7">
    <location>
        <begin position="299"/>
        <end position="442"/>
    </location>
</feature>
<evidence type="ECO:0000256" key="1">
    <source>
        <dbReference type="ARBA" id="ARBA00022741"/>
    </source>
</evidence>
<comment type="caution">
    <text evidence="10">The sequence shown here is derived from an EMBL/GenBank/DDBJ whole genome shotgun (WGS) entry which is preliminary data.</text>
</comment>
<name>A0A415FWY4_BIFAD</name>
<dbReference type="InterPro" id="IPR001650">
    <property type="entry name" value="Helicase_C-like"/>
</dbReference>
<feature type="compositionally biased region" description="Basic and acidic residues" evidence="6">
    <location>
        <begin position="501"/>
        <end position="586"/>
    </location>
</feature>
<dbReference type="GO" id="GO:0016787">
    <property type="term" value="F:hydrolase activity"/>
    <property type="evidence" value="ECO:0007669"/>
    <property type="project" value="UniProtKB-KW"/>
</dbReference>
<evidence type="ECO:0000259" key="8">
    <source>
        <dbReference type="PROSITE" id="PS51192"/>
    </source>
</evidence>
<dbReference type="Proteomes" id="UP000285262">
    <property type="component" value="Unassembled WGS sequence"/>
</dbReference>
<dbReference type="InterPro" id="IPR027417">
    <property type="entry name" value="P-loop_NTPase"/>
</dbReference>
<feature type="compositionally biased region" description="Basic and acidic residues" evidence="6">
    <location>
        <begin position="687"/>
        <end position="731"/>
    </location>
</feature>
<dbReference type="Gene3D" id="3.40.50.300">
    <property type="entry name" value="P-loop containing nucleotide triphosphate hydrolases"/>
    <property type="match status" value="2"/>
</dbReference>
<comment type="similarity">
    <text evidence="5">Belongs to the DEAD box helicase family.</text>
</comment>
<dbReference type="GO" id="GO:0003723">
    <property type="term" value="F:RNA binding"/>
    <property type="evidence" value="ECO:0007669"/>
    <property type="project" value="InterPro"/>
</dbReference>
<evidence type="ECO:0000256" key="4">
    <source>
        <dbReference type="ARBA" id="ARBA00022840"/>
    </source>
</evidence>
<dbReference type="PANTHER" id="PTHR47959">
    <property type="entry name" value="ATP-DEPENDENT RNA HELICASE RHLE-RELATED"/>
    <property type="match status" value="1"/>
</dbReference>
<feature type="domain" description="Helicase C-terminal" evidence="9">
    <location>
        <begin position="283"/>
        <end position="429"/>
    </location>
</feature>
<feature type="region of interest" description="Disordered" evidence="6">
    <location>
        <begin position="441"/>
        <end position="748"/>
    </location>
</feature>
<organism evidence="10 11">
    <name type="scientific">Bifidobacterium adolescentis</name>
    <dbReference type="NCBI Taxonomy" id="1680"/>
    <lineage>
        <taxon>Bacteria</taxon>
        <taxon>Bacillati</taxon>
        <taxon>Actinomycetota</taxon>
        <taxon>Actinomycetes</taxon>
        <taxon>Bifidobacteriales</taxon>
        <taxon>Bifidobacteriaceae</taxon>
        <taxon>Bifidobacterium</taxon>
    </lineage>
</organism>
<dbReference type="GO" id="GO:0005829">
    <property type="term" value="C:cytosol"/>
    <property type="evidence" value="ECO:0007669"/>
    <property type="project" value="TreeGrafter"/>
</dbReference>
<dbReference type="PROSITE" id="PS51192">
    <property type="entry name" value="HELICASE_ATP_BIND_1"/>
    <property type="match status" value="1"/>
</dbReference>
<dbReference type="InterPro" id="IPR007275">
    <property type="entry name" value="YTH_domain"/>
</dbReference>
<dbReference type="CDD" id="cd18787">
    <property type="entry name" value="SF2_C_DEAD"/>
    <property type="match status" value="1"/>
</dbReference>
<dbReference type="InterPro" id="IPR044742">
    <property type="entry name" value="DEAD/DEAH_RhlB"/>
</dbReference>
<feature type="compositionally biased region" description="Basic residues" evidence="6">
    <location>
        <begin position="732"/>
        <end position="748"/>
    </location>
</feature>
<dbReference type="PROSITE" id="PS51194">
    <property type="entry name" value="HELICASE_CTER"/>
    <property type="match status" value="1"/>
</dbReference>
<dbReference type="InterPro" id="IPR050079">
    <property type="entry name" value="DEAD_box_RNA_helicase"/>
</dbReference>
<dbReference type="InterPro" id="IPR014001">
    <property type="entry name" value="Helicase_ATP-bd"/>
</dbReference>
<gene>
    <name evidence="10" type="ORF">DW072_01495</name>
</gene>
<dbReference type="SUPFAM" id="SSF52540">
    <property type="entry name" value="P-loop containing nucleoside triphosphate hydrolases"/>
    <property type="match status" value="1"/>
</dbReference>
<evidence type="ECO:0000256" key="5">
    <source>
        <dbReference type="ARBA" id="ARBA00038437"/>
    </source>
</evidence>
<evidence type="ECO:0000256" key="3">
    <source>
        <dbReference type="ARBA" id="ARBA00022806"/>
    </source>
</evidence>
<dbReference type="SMART" id="SM00490">
    <property type="entry name" value="HELICc"/>
    <property type="match status" value="1"/>
</dbReference>
<proteinExistence type="inferred from homology"/>
<keyword evidence="4" id="KW-0067">ATP-binding</keyword>
<dbReference type="SMART" id="SM00487">
    <property type="entry name" value="DEXDc"/>
    <property type="match status" value="1"/>
</dbReference>
<evidence type="ECO:0000313" key="10">
    <source>
        <dbReference type="EMBL" id="RHK27389.1"/>
    </source>
</evidence>
<evidence type="ECO:0000259" key="9">
    <source>
        <dbReference type="PROSITE" id="PS51194"/>
    </source>
</evidence>
<evidence type="ECO:0000313" key="11">
    <source>
        <dbReference type="Proteomes" id="UP000285262"/>
    </source>
</evidence>
<dbReference type="EMBL" id="QRNG01000001">
    <property type="protein sequence ID" value="RHK27389.1"/>
    <property type="molecule type" value="Genomic_DNA"/>
</dbReference>
<feature type="domain" description="Helicase ATP-binding" evidence="8">
    <location>
        <begin position="59"/>
        <end position="260"/>
    </location>
</feature>
<dbReference type="AlphaFoldDB" id="A0A415FWY4"/>
<dbReference type="CDD" id="cd00268">
    <property type="entry name" value="DEADc"/>
    <property type="match status" value="1"/>
</dbReference>
<reference evidence="10 11" key="1">
    <citation type="submission" date="2018-08" db="EMBL/GenBank/DDBJ databases">
        <title>A genome reference for cultivated species of the human gut microbiota.</title>
        <authorList>
            <person name="Zou Y."/>
            <person name="Xue W."/>
            <person name="Luo G."/>
        </authorList>
    </citation>
    <scope>NUCLEOTIDE SEQUENCE [LARGE SCALE GENOMIC DNA]</scope>
    <source>
        <strain evidence="10 11">AF45-19</strain>
    </source>
</reference>
<keyword evidence="3 10" id="KW-0347">Helicase</keyword>
<dbReference type="Pfam" id="PF00270">
    <property type="entry name" value="DEAD"/>
    <property type="match status" value="1"/>
</dbReference>
<evidence type="ECO:0000256" key="6">
    <source>
        <dbReference type="SAM" id="MobiDB-lite"/>
    </source>
</evidence>
<dbReference type="Pfam" id="PF00271">
    <property type="entry name" value="Helicase_C"/>
    <property type="match status" value="1"/>
</dbReference>
<keyword evidence="1" id="KW-0547">Nucleotide-binding</keyword>
<dbReference type="GO" id="GO:0003724">
    <property type="term" value="F:RNA helicase activity"/>
    <property type="evidence" value="ECO:0007669"/>
    <property type="project" value="TreeGrafter"/>
</dbReference>
<evidence type="ECO:0000259" key="7">
    <source>
        <dbReference type="PROSITE" id="PS50882"/>
    </source>
</evidence>
<feature type="compositionally biased region" description="Basic and acidic residues" evidence="6">
    <location>
        <begin position="594"/>
        <end position="631"/>
    </location>
</feature>
<accession>A0A415FWY4</accession>
<protein>
    <submittedName>
        <fullName evidence="10">DEAD/DEAH box helicase</fullName>
    </submittedName>
</protein>
<evidence type="ECO:0000256" key="2">
    <source>
        <dbReference type="ARBA" id="ARBA00022801"/>
    </source>
</evidence>
<sequence length="748" mass="84512">MPDTAVIENEDALAADFDEAGEEEERPQTFAELGVPGPLVRVLAADGKKTAFPIQADTLPDSLAGRDILGRGRTGSGKTLAFSIPLVARLGEVDADEYENMSQFRHEVEQVRKGHAEERRADDFLPHPRGLVLAPTRELANQINDVLMPLAQMYGMTTTTVYGGVRYARQIRDLRAGADIVVACPGRLEDLLEQHALTLEKVEVAVIDEADEMADMGFLPPVKRLLGQVSFDAQIMLFSATLDHGVDEVVNTFLTDPKIHSVDSATAAVDEMTHHVFETTQGDRHELVRTLASGKGRRILFTRTKFQTQKLAKDLTKNGIPAAELHGNLSQNQRDRNLAAFESGDVNVMVATDVAARGIDVSGVELVVQVEPPEDPKSFLHRSGRTARAGHSGDVVTIVLPNQRRRTRRMLHEAGLKVKPIEVTHDSPEVLELVGESAEPRFGWTLEQSQPAGNPRRRHGKGGDGSAGMARAATVPRKTAGAPDATAENGGRSGRNRSGGRNKDRGKDKGGKPFKSERKDRANRKGREERAEVAEREQRFEPKQNRAERRAAKFEGRDNREYEAREHRWEHPEIQEEKREKHEEKRNNKRREKYARLHEQQRAEAGEQRGTDNRKRRSVERSDQRGQSDRKPGKKQYAKKQGAPTKKQRKAEARAERRYEDDRQYRRNRDERDDRRQGGKRIHRKEIRVIHDERGEDAKRYDRRMEAKYGDSGRRGGHGERHDKHAGERQGKPYRKHAKIRKAPFRSR</sequence>